<name>A0A4C1UVD6_EUMVA</name>
<feature type="region of interest" description="Disordered" evidence="1">
    <location>
        <begin position="199"/>
        <end position="240"/>
    </location>
</feature>
<dbReference type="InterPro" id="IPR029526">
    <property type="entry name" value="PGBD"/>
</dbReference>
<dbReference type="Proteomes" id="UP000299102">
    <property type="component" value="Unassembled WGS sequence"/>
</dbReference>
<organism evidence="3 4">
    <name type="scientific">Eumeta variegata</name>
    <name type="common">Bagworm moth</name>
    <name type="synonym">Eumeta japonica</name>
    <dbReference type="NCBI Taxonomy" id="151549"/>
    <lineage>
        <taxon>Eukaryota</taxon>
        <taxon>Metazoa</taxon>
        <taxon>Ecdysozoa</taxon>
        <taxon>Arthropoda</taxon>
        <taxon>Hexapoda</taxon>
        <taxon>Insecta</taxon>
        <taxon>Pterygota</taxon>
        <taxon>Neoptera</taxon>
        <taxon>Endopterygota</taxon>
        <taxon>Lepidoptera</taxon>
        <taxon>Glossata</taxon>
        <taxon>Ditrysia</taxon>
        <taxon>Tineoidea</taxon>
        <taxon>Psychidae</taxon>
        <taxon>Oiketicinae</taxon>
        <taxon>Eumeta</taxon>
    </lineage>
</organism>
<feature type="region of interest" description="Disordered" evidence="1">
    <location>
        <begin position="56"/>
        <end position="79"/>
    </location>
</feature>
<dbReference type="EMBL" id="BGZK01000230">
    <property type="protein sequence ID" value="GBP30200.1"/>
    <property type="molecule type" value="Genomic_DNA"/>
</dbReference>
<comment type="caution">
    <text evidence="3">The sequence shown here is derived from an EMBL/GenBank/DDBJ whole genome shotgun (WGS) entry which is preliminary data.</text>
</comment>
<sequence length="463" mass="52094">MGKKLKSCSFLLIDTKEPVLAQRHPGISHVWRGLTNGRASRGAASSNDCLRSARCGRGDDCRSRRAAAGGGRRGTESIAVRRRLSPHSDDTKPFVVTKHDFCESRRHGAAGLPRVEGPDARRALHRREVRSIRFDTVEVLRKRRLRVVETIAGLQSTRATIVVRATSYKIMNSREIAQIEAWLAEDDSEIEVFGDQLSSNEEEDHLEESDHQSESEQDGELPGETSADNSEPEEPPQRVRRTDFYAGVDGTMCAEITLDEQLLAFRGRCAFRQYIPNKPAKYGIKVFVKFMLVSNPKVRFASAMKDTTWLLEWLAQSLKMSQLLRFHHRVSLSVAAVAAEEREVRAQESIAARAKNAYVGTTLKLSLLKHGTIIYEFITLLVVQKQFFLEKYEQRPSKLSSFLISSYPTMIQYKRCGRAALRARGRGAATARCGREWRSPRVRREIAAFAVRFGHCSSGGKSL</sequence>
<proteinExistence type="predicted"/>
<evidence type="ECO:0000313" key="3">
    <source>
        <dbReference type="EMBL" id="GBP30200.1"/>
    </source>
</evidence>
<evidence type="ECO:0000256" key="1">
    <source>
        <dbReference type="SAM" id="MobiDB-lite"/>
    </source>
</evidence>
<reference evidence="3 4" key="1">
    <citation type="journal article" date="2019" name="Commun. Biol.">
        <title>The bagworm genome reveals a unique fibroin gene that provides high tensile strength.</title>
        <authorList>
            <person name="Kono N."/>
            <person name="Nakamura H."/>
            <person name="Ohtoshi R."/>
            <person name="Tomita M."/>
            <person name="Numata K."/>
            <person name="Arakawa K."/>
        </authorList>
    </citation>
    <scope>NUCLEOTIDE SEQUENCE [LARGE SCALE GENOMIC DNA]</scope>
</reference>
<dbReference type="AlphaFoldDB" id="A0A4C1UVD6"/>
<dbReference type="Pfam" id="PF13843">
    <property type="entry name" value="DDE_Tnp_1_7"/>
    <property type="match status" value="1"/>
</dbReference>
<evidence type="ECO:0000259" key="2">
    <source>
        <dbReference type="Pfam" id="PF13843"/>
    </source>
</evidence>
<gene>
    <name evidence="3" type="ORF">EVAR_94508_1</name>
</gene>
<accession>A0A4C1UVD6</accession>
<protein>
    <recommendedName>
        <fullName evidence="2">PiggyBac transposable element-derived protein domain-containing protein</fullName>
    </recommendedName>
</protein>
<feature type="domain" description="PiggyBac transposable element-derived protein" evidence="2">
    <location>
        <begin position="255"/>
        <end position="289"/>
    </location>
</feature>
<evidence type="ECO:0000313" key="4">
    <source>
        <dbReference type="Proteomes" id="UP000299102"/>
    </source>
</evidence>
<keyword evidence="4" id="KW-1185">Reference proteome</keyword>